<dbReference type="EMBL" id="DAAGWG010000001">
    <property type="protein sequence ID" value="HAB4812569.1"/>
    <property type="molecule type" value="Genomic_DNA"/>
</dbReference>
<evidence type="ECO:0000313" key="16">
    <source>
        <dbReference type="EMBL" id="HAB6082974.1"/>
    </source>
</evidence>
<dbReference type="EMBL" id="DAAFPP010000001">
    <property type="protein sequence ID" value="HAB0933865.1"/>
    <property type="molecule type" value="Genomic_DNA"/>
</dbReference>
<dbReference type="EMBL" id="DAAFVJ010000001">
    <property type="protein sequence ID" value="HAB1644528.1"/>
    <property type="molecule type" value="Genomic_DNA"/>
</dbReference>
<reference evidence="19" key="2">
    <citation type="submission" date="2019-10" db="EMBL/GenBank/DDBJ databases">
        <authorList>
            <consortium name="NCBI Pathogen Detection Project"/>
        </authorList>
    </citation>
    <scope>NUCLEOTIDE SEQUENCE</scope>
    <source>
        <strain evidence="19">Salmonella enterica</strain>
    </source>
</reference>
<evidence type="ECO:0000313" key="19">
    <source>
        <dbReference type="EMBL" id="HAE1625173.1"/>
    </source>
</evidence>
<evidence type="ECO:0000313" key="13">
    <source>
        <dbReference type="EMBL" id="HAB5502656.1"/>
    </source>
</evidence>
<dbReference type="EMBL" id="DAAGBY010000001">
    <property type="protein sequence ID" value="HAB2440664.1"/>
    <property type="molecule type" value="Genomic_DNA"/>
</dbReference>
<evidence type="ECO:0000313" key="6">
    <source>
        <dbReference type="EMBL" id="HAB2314846.1"/>
    </source>
</evidence>
<dbReference type="EMBL" id="DAAGTZ010000001">
    <property type="protein sequence ID" value="HAB4557400.1"/>
    <property type="molecule type" value="Genomic_DNA"/>
</dbReference>
<dbReference type="EMBL" id="DAAFYR010000001">
    <property type="protein sequence ID" value="HAB2044160.1"/>
    <property type="molecule type" value="Genomic_DNA"/>
</dbReference>
<evidence type="ECO:0000313" key="2">
    <source>
        <dbReference type="EMBL" id="HAB1644528.1"/>
    </source>
</evidence>
<evidence type="ECO:0000313" key="12">
    <source>
        <dbReference type="EMBL" id="HAB4870203.1"/>
    </source>
</evidence>
<evidence type="ECO:0000313" key="17">
    <source>
        <dbReference type="EMBL" id="HAE1280976.1"/>
    </source>
</evidence>
<protein>
    <recommendedName>
        <fullName evidence="21">DUF2971 domain-containing protein</fullName>
    </recommendedName>
</protein>
<evidence type="ECO:0000313" key="1">
    <source>
        <dbReference type="EMBL" id="HAB0933865.1"/>
    </source>
</evidence>
<evidence type="ECO:0000313" key="8">
    <source>
        <dbReference type="EMBL" id="HAB2449146.1"/>
    </source>
</evidence>
<dbReference type="EMBL" id="DAAGWT010000001">
    <property type="protein sequence ID" value="HAB4870203.1"/>
    <property type="molecule type" value="Genomic_DNA"/>
</dbReference>
<dbReference type="EMBL" id="DAAHCA010000010">
    <property type="protein sequence ID" value="HAB5502656.1"/>
    <property type="molecule type" value="Genomic_DNA"/>
</dbReference>
<dbReference type="EMBL" id="DAAHHH010000001">
    <property type="protein sequence ID" value="HAB6069352.1"/>
    <property type="molecule type" value="Genomic_DNA"/>
</dbReference>
<evidence type="ECO:0000313" key="14">
    <source>
        <dbReference type="EMBL" id="HAB5714195.1"/>
    </source>
</evidence>
<dbReference type="AlphaFoldDB" id="A0A3Z0IVX8"/>
<evidence type="ECO:0000313" key="11">
    <source>
        <dbReference type="EMBL" id="HAB4812569.1"/>
    </source>
</evidence>
<accession>A0A3Z0IVX8</accession>
<name>A0A3Z0IVX8_SALET</name>
<dbReference type="EMBL" id="DAARAN010000001">
    <property type="protein sequence ID" value="HAE1625173.1"/>
    <property type="molecule type" value="Genomic_DNA"/>
</dbReference>
<dbReference type="EMBL" id="DAAQXN010000001">
    <property type="protein sequence ID" value="HAE1280976.1"/>
    <property type="molecule type" value="Genomic_DNA"/>
</dbReference>
<dbReference type="EMBL" id="DAAGAO010000001">
    <property type="protein sequence ID" value="HAB2269715.1"/>
    <property type="molecule type" value="Genomic_DNA"/>
</dbReference>
<dbReference type="EMBL" id="DAARBF010000001">
    <property type="protein sequence ID" value="HAE1710682.1"/>
    <property type="molecule type" value="Genomic_DNA"/>
</dbReference>
<organism evidence="19">
    <name type="scientific">Salmonella enterica I</name>
    <dbReference type="NCBI Taxonomy" id="59201"/>
    <lineage>
        <taxon>Bacteria</taxon>
        <taxon>Pseudomonadati</taxon>
        <taxon>Pseudomonadota</taxon>
        <taxon>Gammaproteobacteria</taxon>
        <taxon>Enterobacterales</taxon>
        <taxon>Enterobacteriaceae</taxon>
        <taxon>Salmonella</taxon>
    </lineage>
</organism>
<dbReference type="EMBL" id="DAAQXX010000001">
    <property type="protein sequence ID" value="HAE1324928.1"/>
    <property type="molecule type" value="Genomic_DNA"/>
</dbReference>
<dbReference type="EMBL" id="DAAFWU010000001">
    <property type="protein sequence ID" value="HAB1827820.1"/>
    <property type="molecule type" value="Genomic_DNA"/>
</dbReference>
<dbReference type="EMBL" id="DAAGAY010000001">
    <property type="protein sequence ID" value="HAB2314846.1"/>
    <property type="molecule type" value="Genomic_DNA"/>
</dbReference>
<evidence type="ECO:0000313" key="7">
    <source>
        <dbReference type="EMBL" id="HAB2440664.1"/>
    </source>
</evidence>
<evidence type="ECO:0000313" key="18">
    <source>
        <dbReference type="EMBL" id="HAE1324928.1"/>
    </source>
</evidence>
<evidence type="ECO:0000313" key="5">
    <source>
        <dbReference type="EMBL" id="HAB2269715.1"/>
    </source>
</evidence>
<sequence>MKVYKYTPHISLFLKEPTLSLTPAIFLNDPFEAQLTKKYKDEVVTAYSKIFSEEKRERMALRLRNDLDNNGDYSGIVSLTTKKGGLMMMSHYADNHRGGFLEFTISDDIGEGINNRINLFIKNDHIHYHCGPVTYADKDNRGFSYSNNNIDDIYLACFEKGYEWSVEEEIRYVADFRKADYFILPVNNLLNYYVSRIDDVIGYEVENECVSFIYRDFEDNHLKLRARKIQDIFYAIIMSKDEVGTLRLSEDMKTIYFDINKDGENFIIPFMKLNRLVKDNIHFYPMLNVNPDTLTGVYLGARFDRKDLHSEDLYKFKNLGCNIYSCELSDIDFSLKFNKVEF</sequence>
<evidence type="ECO:0008006" key="21">
    <source>
        <dbReference type="Google" id="ProtNLM"/>
    </source>
</evidence>
<reference evidence="19" key="1">
    <citation type="journal article" date="2018" name="Genome Biol.">
        <title>SKESA: strategic k-mer extension for scrupulous assemblies.</title>
        <authorList>
            <person name="Souvorov A."/>
            <person name="Agarwala R."/>
            <person name="Lipman D.J."/>
        </authorList>
    </citation>
    <scope>NUCLEOTIDE SEQUENCE</scope>
    <source>
        <strain evidence="19">Salmonella enterica</strain>
    </source>
</reference>
<dbReference type="EMBL" id="DAAGCD010000001">
    <property type="protein sequence ID" value="HAB2449146.1"/>
    <property type="molecule type" value="Genomic_DNA"/>
</dbReference>
<gene>
    <name evidence="17" type="ORF">G2926_01425</name>
    <name evidence="18" type="ORF">G2947_01425</name>
    <name evidence="19" type="ORF">G3A15_01425</name>
    <name evidence="20" type="ORF">G3A26_01425</name>
    <name evidence="12" type="ORF">GB029_01425</name>
    <name evidence="14" type="ORF">GB188_01425</name>
    <name evidence="4" type="ORF">GB195_01485</name>
    <name evidence="5" type="ORF">GB338_01620</name>
    <name evidence="16" type="ORF">GB345_01425</name>
    <name evidence="15" type="ORF">GB359_01425</name>
    <name evidence="9" type="ORF">GB406_01425</name>
    <name evidence="6" type="ORF">GB431_01425</name>
    <name evidence="7" type="ORF">GB534_01425</name>
    <name evidence="8" type="ORF">GB593_01425</name>
    <name evidence="2" type="ORF">GBW19_01425</name>
    <name evidence="13" type="ORF">GBW64_16665</name>
    <name evidence="3" type="ORF">GBY20_01425</name>
    <name evidence="1" type="ORF">GBZ27_01425</name>
    <name evidence="10" type="ORF">GBZ60_16680</name>
    <name evidence="11" type="ORF">GBZ72_01425</name>
</gene>
<evidence type="ECO:0000313" key="4">
    <source>
        <dbReference type="EMBL" id="HAB2044160.1"/>
    </source>
</evidence>
<dbReference type="EMBL" id="DAAHED010000001">
    <property type="protein sequence ID" value="HAB5714195.1"/>
    <property type="molecule type" value="Genomic_DNA"/>
</dbReference>
<dbReference type="EMBL" id="DAAHHI010000001">
    <property type="protein sequence ID" value="HAB6082974.1"/>
    <property type="molecule type" value="Genomic_DNA"/>
</dbReference>
<evidence type="ECO:0000313" key="9">
    <source>
        <dbReference type="EMBL" id="HAB4557400.1"/>
    </source>
</evidence>
<evidence type="ECO:0000313" key="15">
    <source>
        <dbReference type="EMBL" id="HAB6069352.1"/>
    </source>
</evidence>
<dbReference type="EMBL" id="DAAGUQ010000011">
    <property type="protein sequence ID" value="HAB4635260.1"/>
    <property type="molecule type" value="Genomic_DNA"/>
</dbReference>
<evidence type="ECO:0000313" key="3">
    <source>
        <dbReference type="EMBL" id="HAB1827820.1"/>
    </source>
</evidence>
<proteinExistence type="predicted"/>
<dbReference type="RefSeq" id="WP_023226640.1">
    <property type="nucleotide sequence ID" value="NZ_CP033356.2"/>
</dbReference>
<evidence type="ECO:0000313" key="20">
    <source>
        <dbReference type="EMBL" id="HAE1710682.1"/>
    </source>
</evidence>
<evidence type="ECO:0000313" key="10">
    <source>
        <dbReference type="EMBL" id="HAB4635260.1"/>
    </source>
</evidence>
<comment type="caution">
    <text evidence="19">The sequence shown here is derived from an EMBL/GenBank/DDBJ whole genome shotgun (WGS) entry which is preliminary data.</text>
</comment>